<keyword evidence="2" id="KW-1185">Reference proteome</keyword>
<accession>A0A401X1K9</accession>
<name>A0A401X1K9_ACEPA</name>
<proteinExistence type="predicted"/>
<organism evidence="1 2">
    <name type="scientific">Acetobacter pasteurianus NBRC 3278</name>
    <dbReference type="NCBI Taxonomy" id="1226660"/>
    <lineage>
        <taxon>Bacteria</taxon>
        <taxon>Pseudomonadati</taxon>
        <taxon>Pseudomonadota</taxon>
        <taxon>Alphaproteobacteria</taxon>
        <taxon>Acetobacterales</taxon>
        <taxon>Acetobacteraceae</taxon>
        <taxon>Acetobacter</taxon>
    </lineage>
</organism>
<evidence type="ECO:0000313" key="2">
    <source>
        <dbReference type="Proteomes" id="UP000287385"/>
    </source>
</evidence>
<reference evidence="1 2" key="1">
    <citation type="submission" date="2016-06" db="EMBL/GenBank/DDBJ databases">
        <title>Acetobacter pasteurianus NBRC 3278 whole genome sequencing project.</title>
        <authorList>
            <person name="Matsutani M."/>
            <person name="Shiwa Y."/>
            <person name="Okamoto-Kainuma A."/>
            <person name="Ishikawa M."/>
            <person name="Koizumi Y."/>
            <person name="Yoshikawa H."/>
            <person name="Yakushi T."/>
            <person name="Matsushita K."/>
        </authorList>
    </citation>
    <scope>NUCLEOTIDE SEQUENCE [LARGE SCALE GENOMIC DNA]</scope>
    <source>
        <strain evidence="1 2">NBRC 3278</strain>
    </source>
</reference>
<protein>
    <submittedName>
        <fullName evidence="1">Uncharacterized protein</fullName>
    </submittedName>
</protein>
<dbReference type="EMBL" id="BDEV01000020">
    <property type="protein sequence ID" value="GCD61679.1"/>
    <property type="molecule type" value="Genomic_DNA"/>
</dbReference>
<dbReference type="AlphaFoldDB" id="A0A401X1K9"/>
<evidence type="ECO:0000313" key="1">
    <source>
        <dbReference type="EMBL" id="GCD61679.1"/>
    </source>
</evidence>
<gene>
    <name evidence="1" type="ORF">NBRC3278_0772</name>
</gene>
<dbReference type="Proteomes" id="UP000287385">
    <property type="component" value="Unassembled WGS sequence"/>
</dbReference>
<sequence>MLPLSILLIVSAQHTAHRLDDDEKDRAIVTTLGGYR</sequence>
<comment type="caution">
    <text evidence="1">The sequence shown here is derived from an EMBL/GenBank/DDBJ whole genome shotgun (WGS) entry which is preliminary data.</text>
</comment>